<organism evidence="1 2">
    <name type="scientific">Cyclobacterium amurskyense</name>
    <dbReference type="NCBI Taxonomy" id="320787"/>
    <lineage>
        <taxon>Bacteria</taxon>
        <taxon>Pseudomonadati</taxon>
        <taxon>Bacteroidota</taxon>
        <taxon>Cytophagia</taxon>
        <taxon>Cytophagales</taxon>
        <taxon>Cyclobacteriaceae</taxon>
        <taxon>Cyclobacterium</taxon>
    </lineage>
</organism>
<name>A0A0H4PFZ6_9BACT</name>
<dbReference type="Pfam" id="PF07308">
    <property type="entry name" value="DUF1456"/>
    <property type="match status" value="2"/>
</dbReference>
<dbReference type="RefSeq" id="WP_048643522.1">
    <property type="nucleotide sequence ID" value="NZ_CAXBGM010000013.1"/>
</dbReference>
<dbReference type="PANTHER" id="PTHR37805">
    <property type="entry name" value="CYTOPLASMIC PROTEIN-RELATED"/>
    <property type="match status" value="1"/>
</dbReference>
<dbReference type="PANTHER" id="PTHR37805:SF1">
    <property type="entry name" value="CYTOPLASMIC PROTEIN"/>
    <property type="match status" value="1"/>
</dbReference>
<evidence type="ECO:0000313" key="1">
    <source>
        <dbReference type="EMBL" id="AKP53411.1"/>
    </source>
</evidence>
<protein>
    <submittedName>
        <fullName evidence="1">YehS</fullName>
    </submittedName>
</protein>
<sequence length="158" mass="18614">MQNNDVIRSLRYTFDFGDDQMIKIFGLAELEVTRTEVSDWLKRDDDPESKPINDFKLAVFLNGLIIYKRGKKEGPQPVPESRLSNNQIIRKIKIALELQNEDIMEILALAGREMSKHEISAFFRKPEQAQYRLCRDQVLRNFLQGLQLKFREQQNKKD</sequence>
<dbReference type="OrthoDB" id="9788465at2"/>
<dbReference type="PATRIC" id="fig|320787.5.peg.4441"/>
<dbReference type="KEGG" id="camu:CA2015_4054"/>
<dbReference type="AlphaFoldDB" id="A0A0H4PFZ6"/>
<keyword evidence="2" id="KW-1185">Reference proteome</keyword>
<dbReference type="Proteomes" id="UP000036520">
    <property type="component" value="Chromosome"/>
</dbReference>
<dbReference type="STRING" id="320787.CA2015_4054"/>
<proteinExistence type="predicted"/>
<dbReference type="EMBL" id="CP012040">
    <property type="protein sequence ID" value="AKP53411.1"/>
    <property type="molecule type" value="Genomic_DNA"/>
</dbReference>
<accession>A0A0H4PFZ6</accession>
<dbReference type="InterPro" id="IPR009921">
    <property type="entry name" value="YehS-like"/>
</dbReference>
<gene>
    <name evidence="1" type="ORF">CA2015_4054</name>
</gene>
<reference evidence="1 2" key="1">
    <citation type="submission" date="2015-07" db="EMBL/GenBank/DDBJ databases">
        <authorList>
            <person name="Kim K.M."/>
        </authorList>
    </citation>
    <scope>NUCLEOTIDE SEQUENCE [LARGE SCALE GENOMIC DNA]</scope>
    <source>
        <strain evidence="1 2">KCTC 12363</strain>
    </source>
</reference>
<evidence type="ECO:0000313" key="2">
    <source>
        <dbReference type="Proteomes" id="UP000036520"/>
    </source>
</evidence>